<dbReference type="Proteomes" id="UP000317930">
    <property type="component" value="Segment"/>
</dbReference>
<name>A0A513ZYG6_9CAUD</name>
<keyword evidence="2" id="KW-1185">Reference proteome</keyword>
<evidence type="ECO:0000313" key="1">
    <source>
        <dbReference type="EMBL" id="QDH45724.1"/>
    </source>
</evidence>
<evidence type="ECO:0000313" key="2">
    <source>
        <dbReference type="Proteomes" id="UP000317930"/>
    </source>
</evidence>
<reference evidence="1 2" key="1">
    <citation type="submission" date="2019-04" db="EMBL/GenBank/DDBJ databases">
        <title>Complete genome sequence of Pantoea sp. infecting bacteriophage vB_PagM_AAM37.</title>
        <authorList>
            <person name="Truncaite L."/>
            <person name="Simoliuniene M."/>
            <person name="Zajanckauskaite A."/>
            <person name="Meskys R."/>
            <person name="Simoliunas E."/>
        </authorList>
    </citation>
    <scope>NUCLEOTIDE SEQUENCE [LARGE SCALE GENOMIC DNA]</scope>
    <source>
        <strain evidence="1">AAM37</strain>
    </source>
</reference>
<protein>
    <submittedName>
        <fullName evidence="1">Uncharacterized protein</fullName>
    </submittedName>
</protein>
<proteinExistence type="predicted"/>
<accession>A0A513ZYG6</accession>
<dbReference type="EMBL" id="MK798143">
    <property type="protein sequence ID" value="QDH45724.1"/>
    <property type="molecule type" value="Genomic_DNA"/>
</dbReference>
<sequence length="127" mass="14242">MKSIIAMSLAGLIGLCATESHAEDAMRLRCHVKACINADTRYERCEDDNKQRALVTDFGNQFAVKYETPATTMSPVLNVRQDGSSIAQIINGEKRFVFWRRDDGMAYAIIRASQQTAFIFSNCEVIN</sequence>
<organism evidence="1 2">
    <name type="scientific">Pantoea phage vB_PagM_AAM37</name>
    <dbReference type="NCBI Taxonomy" id="2588093"/>
    <lineage>
        <taxon>Viruses</taxon>
        <taxon>Duplodnaviria</taxon>
        <taxon>Heunggongvirae</taxon>
        <taxon>Uroviricota</taxon>
        <taxon>Caudoviricetes</taxon>
        <taxon>Dibbivirus</taxon>
        <taxon>Dibbivirus AAM37</taxon>
    </lineage>
</organism>
<gene>
    <name evidence="1" type="ORF">AAM37_gp53</name>
</gene>